<evidence type="ECO:0000313" key="2">
    <source>
        <dbReference type="Proteomes" id="UP000814128"/>
    </source>
</evidence>
<reference evidence="1" key="1">
    <citation type="submission" date="2021-02" db="EMBL/GenBank/DDBJ databases">
        <authorList>
            <consortium name="DOE Joint Genome Institute"/>
            <person name="Ahrendt S."/>
            <person name="Looney B.P."/>
            <person name="Miyauchi S."/>
            <person name="Morin E."/>
            <person name="Drula E."/>
            <person name="Courty P.E."/>
            <person name="Chicoki N."/>
            <person name="Fauchery L."/>
            <person name="Kohler A."/>
            <person name="Kuo A."/>
            <person name="Labutti K."/>
            <person name="Pangilinan J."/>
            <person name="Lipzen A."/>
            <person name="Riley R."/>
            <person name="Andreopoulos W."/>
            <person name="He G."/>
            <person name="Johnson J."/>
            <person name="Barry K.W."/>
            <person name="Grigoriev I.V."/>
            <person name="Nagy L."/>
            <person name="Hibbett D."/>
            <person name="Henrissat B."/>
            <person name="Matheny P.B."/>
            <person name="Labbe J."/>
            <person name="Martin F."/>
        </authorList>
    </citation>
    <scope>NUCLEOTIDE SEQUENCE</scope>
    <source>
        <strain evidence="1">EC-137</strain>
    </source>
</reference>
<sequence length="173" mass="19107">MALAQDEDKDDDDEDDDFEDSSDIGMEASGGSDSEHDAEIPNDEVAFHLMRKTVSESTSAAARSSSSAALASDVDLSSRDCTNSRKKNPIHLFYTEVSSNPYHQPRNPSPKDRHYCCNFAKPGDHQGRYFTITGKMNGSTTGLISHLCACSPDMYKLYENIKQRDTPLTISET</sequence>
<dbReference type="EMBL" id="MU274515">
    <property type="protein sequence ID" value="KAI0026475.1"/>
    <property type="molecule type" value="Genomic_DNA"/>
</dbReference>
<evidence type="ECO:0000313" key="1">
    <source>
        <dbReference type="EMBL" id="KAI0026475.1"/>
    </source>
</evidence>
<proteinExistence type="predicted"/>
<protein>
    <submittedName>
        <fullName evidence="1">Uncharacterized protein</fullName>
    </submittedName>
</protein>
<comment type="caution">
    <text evidence="1">The sequence shown here is derived from an EMBL/GenBank/DDBJ whole genome shotgun (WGS) entry which is preliminary data.</text>
</comment>
<keyword evidence="2" id="KW-1185">Reference proteome</keyword>
<dbReference type="Proteomes" id="UP000814128">
    <property type="component" value="Unassembled WGS sequence"/>
</dbReference>
<accession>A0ACB8Q4E4</accession>
<gene>
    <name evidence="1" type="ORF">K488DRAFT_75315</name>
</gene>
<organism evidence="1 2">
    <name type="scientific">Vararia minispora EC-137</name>
    <dbReference type="NCBI Taxonomy" id="1314806"/>
    <lineage>
        <taxon>Eukaryota</taxon>
        <taxon>Fungi</taxon>
        <taxon>Dikarya</taxon>
        <taxon>Basidiomycota</taxon>
        <taxon>Agaricomycotina</taxon>
        <taxon>Agaricomycetes</taxon>
        <taxon>Russulales</taxon>
        <taxon>Lachnocladiaceae</taxon>
        <taxon>Vararia</taxon>
    </lineage>
</organism>
<reference evidence="1" key="2">
    <citation type="journal article" date="2022" name="New Phytol.">
        <title>Evolutionary transition to the ectomycorrhizal habit in the genomes of a hyperdiverse lineage of mushroom-forming fungi.</title>
        <authorList>
            <person name="Looney B."/>
            <person name="Miyauchi S."/>
            <person name="Morin E."/>
            <person name="Drula E."/>
            <person name="Courty P.E."/>
            <person name="Kohler A."/>
            <person name="Kuo A."/>
            <person name="LaButti K."/>
            <person name="Pangilinan J."/>
            <person name="Lipzen A."/>
            <person name="Riley R."/>
            <person name="Andreopoulos W."/>
            <person name="He G."/>
            <person name="Johnson J."/>
            <person name="Nolan M."/>
            <person name="Tritt A."/>
            <person name="Barry K.W."/>
            <person name="Grigoriev I.V."/>
            <person name="Nagy L.G."/>
            <person name="Hibbett D."/>
            <person name="Henrissat B."/>
            <person name="Matheny P.B."/>
            <person name="Labbe J."/>
            <person name="Martin F.M."/>
        </authorList>
    </citation>
    <scope>NUCLEOTIDE SEQUENCE</scope>
    <source>
        <strain evidence="1">EC-137</strain>
    </source>
</reference>
<feature type="non-terminal residue" evidence="1">
    <location>
        <position position="173"/>
    </location>
</feature>
<name>A0ACB8Q4E4_9AGAM</name>